<protein>
    <submittedName>
        <fullName evidence="2">Uncharacterized protein</fullName>
    </submittedName>
</protein>
<dbReference type="AlphaFoldDB" id="A0A142CWE5"/>
<keyword evidence="3" id="KW-1185">Reference proteome</keyword>
<proteinExistence type="predicted"/>
<sequence length="262" mass="29716">MSRFPKIIGLILAVLIVLSAVWYWEYYRIEPVPKPPLWGLSDPPVLDNLTWVKVGDVEIANTTTQAASRVYGDSLKQLKLLGYSINSGNWSNISCQWSLWVKAEKAYYLAYNGTHFLSIRGKPNDVINATEEHWLCGRPLDSSPIKSPTPEIILLRQTMYVANKLMENNISVGAGTWTGPMPDWYLSKMNFKVNVGDGVEVLMLLYSSEDQVKYAEYLMKKEDRGLHFLQGDAEDYRVLIALKGRKADVRKIEEILSGPSIR</sequence>
<gene>
    <name evidence="2" type="ORF">A0127_07920</name>
</gene>
<keyword evidence="1" id="KW-0812">Transmembrane</keyword>
<feature type="transmembrane region" description="Helical" evidence="1">
    <location>
        <begin position="7"/>
        <end position="24"/>
    </location>
</feature>
<name>A0A142CWE5_9EURY</name>
<dbReference type="KEGG" id="tpep:A0127_07920"/>
<accession>A0A142CWE5</accession>
<organism evidence="2 3">
    <name type="scientific">Thermococcus peptonophilus</name>
    <dbReference type="NCBI Taxonomy" id="53952"/>
    <lineage>
        <taxon>Archaea</taxon>
        <taxon>Methanobacteriati</taxon>
        <taxon>Methanobacteriota</taxon>
        <taxon>Thermococci</taxon>
        <taxon>Thermococcales</taxon>
        <taxon>Thermococcaceae</taxon>
        <taxon>Thermococcus</taxon>
    </lineage>
</organism>
<dbReference type="Proteomes" id="UP000073604">
    <property type="component" value="Chromosome"/>
</dbReference>
<evidence type="ECO:0000313" key="2">
    <source>
        <dbReference type="EMBL" id="AMQ19097.1"/>
    </source>
</evidence>
<evidence type="ECO:0000256" key="1">
    <source>
        <dbReference type="SAM" id="Phobius"/>
    </source>
</evidence>
<reference evidence="3" key="1">
    <citation type="submission" date="2016-03" db="EMBL/GenBank/DDBJ databases">
        <authorList>
            <person name="Oger P.M."/>
        </authorList>
    </citation>
    <scope>NUCLEOTIDE SEQUENCE [LARGE SCALE GENOMIC DNA]</scope>
    <source>
        <strain evidence="3">OG-1</strain>
    </source>
</reference>
<keyword evidence="1" id="KW-0472">Membrane</keyword>
<dbReference type="STRING" id="53952.A0127_07920"/>
<keyword evidence="1" id="KW-1133">Transmembrane helix</keyword>
<evidence type="ECO:0000313" key="3">
    <source>
        <dbReference type="Proteomes" id="UP000073604"/>
    </source>
</evidence>
<dbReference type="EMBL" id="CP014750">
    <property type="protein sequence ID" value="AMQ19097.1"/>
    <property type="molecule type" value="Genomic_DNA"/>
</dbReference>